<name>A0ABW9JTL8_9GAMM</name>
<comment type="caution">
    <text evidence="2">The sequence shown here is derived from an EMBL/GenBank/DDBJ whole genome shotgun (WGS) entry which is preliminary data.</text>
</comment>
<feature type="chain" id="PRO_5046088967" description="Nickel/cobalt transporter regulator" evidence="1">
    <location>
        <begin position="23"/>
        <end position="98"/>
    </location>
</feature>
<evidence type="ECO:0000313" key="3">
    <source>
        <dbReference type="Proteomes" id="UP001632339"/>
    </source>
</evidence>
<evidence type="ECO:0000256" key="1">
    <source>
        <dbReference type="SAM" id="SignalP"/>
    </source>
</evidence>
<feature type="signal peptide" evidence="1">
    <location>
        <begin position="1"/>
        <end position="22"/>
    </location>
</feature>
<keyword evidence="1" id="KW-0732">Signal</keyword>
<dbReference type="Proteomes" id="UP001632339">
    <property type="component" value="Unassembled WGS sequence"/>
</dbReference>
<evidence type="ECO:0008006" key="4">
    <source>
        <dbReference type="Google" id="ProtNLM"/>
    </source>
</evidence>
<evidence type="ECO:0000313" key="2">
    <source>
        <dbReference type="EMBL" id="MFN0297744.1"/>
    </source>
</evidence>
<dbReference type="RefSeq" id="WP_409140306.1">
    <property type="nucleotide sequence ID" value="NZ_JBJXCW010000008.1"/>
</dbReference>
<dbReference type="EMBL" id="JBJXCW010000008">
    <property type="protein sequence ID" value="MFN0297744.1"/>
    <property type="molecule type" value="Genomic_DNA"/>
</dbReference>
<accession>A0ABW9JTL8</accession>
<gene>
    <name evidence="2" type="ORF">ACKVE0_09455</name>
</gene>
<reference evidence="2 3" key="1">
    <citation type="submission" date="2024-12" db="EMBL/GenBank/DDBJ databases">
        <title>C001-4G Acinetobacter sp. assembled genome.</title>
        <authorList>
            <person name="D'Arcy K."/>
            <person name="Kingdon A.D.H."/>
            <person name="Breen A."/>
            <person name="Mckeown C."/>
            <person name="Allman E."/>
            <person name="Sharma P."/>
            <person name="Mcleman A."/>
            <person name="Roberts A.P."/>
        </authorList>
    </citation>
    <scope>NUCLEOTIDE SEQUENCE [LARGE SCALE GENOMIC DNA]</scope>
    <source>
        <strain evidence="2 3">C1-4G</strain>
    </source>
</reference>
<proteinExistence type="predicted"/>
<protein>
    <recommendedName>
        <fullName evidence="4">Nickel/cobalt transporter regulator</fullName>
    </recommendedName>
</protein>
<organism evidence="2 3">
    <name type="scientific">Acinetobacter albensis</name>
    <dbReference type="NCBI Taxonomy" id="1673609"/>
    <lineage>
        <taxon>Bacteria</taxon>
        <taxon>Pseudomonadati</taxon>
        <taxon>Pseudomonadota</taxon>
        <taxon>Gammaproteobacteria</taxon>
        <taxon>Moraxellales</taxon>
        <taxon>Moraxellaceae</taxon>
        <taxon>Acinetobacter</taxon>
    </lineage>
</organism>
<sequence length="98" mass="10831">MGNIMKKIILALALSISSSAFAVSVDSVRGSYGFVEKGHSYNKMIDVLGNPQHSHSHVIHDRQGWPHKAITYNYVIGNARYEITVVAGQVYSINRESV</sequence>
<keyword evidence="3" id="KW-1185">Reference proteome</keyword>